<gene>
    <name evidence="1" type="ORF">SAMN04244574_03696</name>
</gene>
<accession>A0A1I4G7Q4</accession>
<organism evidence="1">
    <name type="scientific">Azotobacter beijerinckii</name>
    <dbReference type="NCBI Taxonomy" id="170623"/>
    <lineage>
        <taxon>Bacteria</taxon>
        <taxon>Pseudomonadati</taxon>
        <taxon>Pseudomonadota</taxon>
        <taxon>Gammaproteobacteria</taxon>
        <taxon>Pseudomonadales</taxon>
        <taxon>Pseudomonadaceae</taxon>
        <taxon>Azotobacter</taxon>
    </lineage>
</organism>
<evidence type="ECO:0008006" key="2">
    <source>
        <dbReference type="Google" id="ProtNLM"/>
    </source>
</evidence>
<dbReference type="AlphaFoldDB" id="A0A1I4G7Q4"/>
<dbReference type="Proteomes" id="UP000199579">
    <property type="component" value="Unassembled WGS sequence"/>
</dbReference>
<dbReference type="EMBL" id="FOSX01000082">
    <property type="protein sequence ID" value="SFL25540.1"/>
    <property type="molecule type" value="Genomic_DNA"/>
</dbReference>
<dbReference type="RefSeq" id="WP_170854569.1">
    <property type="nucleotide sequence ID" value="NZ_FOSX01000082.1"/>
</dbReference>
<evidence type="ECO:0000313" key="1">
    <source>
        <dbReference type="EMBL" id="SFL25540.1"/>
    </source>
</evidence>
<sequence>MLAQVSSRNTTPRGAAKIANRRKDALYKFSRQLVKQYGEIHVGDVSLMKLVKTTMAKSVLDAGLGQWSSLCLAFRLWYGGRFSSF</sequence>
<name>A0A1I4G7Q4_9GAMM</name>
<proteinExistence type="predicted"/>
<reference evidence="1" key="1">
    <citation type="submission" date="2016-10" db="EMBL/GenBank/DDBJ databases">
        <authorList>
            <person name="de Groot N.N."/>
        </authorList>
    </citation>
    <scope>NUCLEOTIDE SEQUENCE [LARGE SCALE GENOMIC DNA]</scope>
    <source>
        <strain evidence="1">DSM 381</strain>
    </source>
</reference>
<protein>
    <recommendedName>
        <fullName evidence="2">Transposase</fullName>
    </recommendedName>
</protein>